<dbReference type="NCBIfam" id="TIGR03089">
    <property type="entry name" value="TIGR03089 family protein"/>
    <property type="match status" value="1"/>
</dbReference>
<dbReference type="Proteomes" id="UP001501074">
    <property type="component" value="Unassembled WGS sequence"/>
</dbReference>
<evidence type="ECO:0000313" key="1">
    <source>
        <dbReference type="EMBL" id="GAA3591442.1"/>
    </source>
</evidence>
<dbReference type="SUPFAM" id="SSF56801">
    <property type="entry name" value="Acetyl-CoA synthetase-like"/>
    <property type="match status" value="1"/>
</dbReference>
<dbReference type="EMBL" id="BAAAZO010000001">
    <property type="protein sequence ID" value="GAA3591442.1"/>
    <property type="molecule type" value="Genomic_DNA"/>
</dbReference>
<organism evidence="1 2">
    <name type="scientific">Kineosporia mesophila</name>
    <dbReference type="NCBI Taxonomy" id="566012"/>
    <lineage>
        <taxon>Bacteria</taxon>
        <taxon>Bacillati</taxon>
        <taxon>Actinomycetota</taxon>
        <taxon>Actinomycetes</taxon>
        <taxon>Kineosporiales</taxon>
        <taxon>Kineosporiaceae</taxon>
        <taxon>Kineosporia</taxon>
    </lineage>
</organism>
<sequence length="269" mass="28210">MHGRPPTGPSTLARVTTQAPADVAALLSSLMSTDPGRPRVTWYGPDSERVEFSAKTLGNWVAKTANLLVEELDCEPGSTVAIALPVHWRSVSWLLAAWAVGVHVVVFDENLGPARTDLSFDVLVTDRPSSPPRGSTEAALVVVALPSLATRWTGDVPPGAIDAASEIRLQPDAFNPYAAPTPDSPALTIGELTVSYGDLFTQARTAAGEEGTRLLTGAGPSRAVEAYLAPLVTGGSVVLHHDLTGLGTDERAHLEQQEQVTATDLGPAL</sequence>
<reference evidence="2" key="1">
    <citation type="journal article" date="2019" name="Int. J. Syst. Evol. Microbiol.">
        <title>The Global Catalogue of Microorganisms (GCM) 10K type strain sequencing project: providing services to taxonomists for standard genome sequencing and annotation.</title>
        <authorList>
            <consortium name="The Broad Institute Genomics Platform"/>
            <consortium name="The Broad Institute Genome Sequencing Center for Infectious Disease"/>
            <person name="Wu L."/>
            <person name="Ma J."/>
        </authorList>
    </citation>
    <scope>NUCLEOTIDE SEQUENCE [LARGE SCALE GENOMIC DNA]</scope>
    <source>
        <strain evidence="2">JCM 16902</strain>
    </source>
</reference>
<dbReference type="InterPro" id="IPR017523">
    <property type="entry name" value="Rv3268"/>
</dbReference>
<name>A0ABP6YUA4_9ACTN</name>
<protein>
    <submittedName>
        <fullName evidence="1">TIGR03089 family protein</fullName>
    </submittedName>
</protein>
<keyword evidence="2" id="KW-1185">Reference proteome</keyword>
<accession>A0ABP6YUA4</accession>
<proteinExistence type="predicted"/>
<evidence type="ECO:0000313" key="2">
    <source>
        <dbReference type="Proteomes" id="UP001501074"/>
    </source>
</evidence>
<gene>
    <name evidence="1" type="ORF">GCM10022223_02470</name>
</gene>
<comment type="caution">
    <text evidence="1">The sequence shown here is derived from an EMBL/GenBank/DDBJ whole genome shotgun (WGS) entry which is preliminary data.</text>
</comment>
<dbReference type="InterPro" id="IPR042099">
    <property type="entry name" value="ANL_N_sf"/>
</dbReference>
<dbReference type="Gene3D" id="3.40.50.12780">
    <property type="entry name" value="N-terminal domain of ligase-like"/>
    <property type="match status" value="1"/>
</dbReference>